<keyword evidence="3 4" id="KW-0732">Signal</keyword>
<reference evidence="8" key="2">
    <citation type="submission" date="2014-08" db="EMBL/GenBank/DDBJ databases">
        <authorList>
            <person name="Moulin L."/>
        </authorList>
    </citation>
    <scope>NUCLEOTIDE SEQUENCE [LARGE SCALE GENOMIC DNA]</scope>
</reference>
<evidence type="ECO:0000256" key="4">
    <source>
        <dbReference type="SAM" id="SignalP"/>
    </source>
</evidence>
<dbReference type="GO" id="GO:0030246">
    <property type="term" value="F:carbohydrate binding"/>
    <property type="evidence" value="ECO:0007669"/>
    <property type="project" value="UniProtKB-ARBA"/>
</dbReference>
<evidence type="ECO:0000256" key="3">
    <source>
        <dbReference type="ARBA" id="ARBA00022729"/>
    </source>
</evidence>
<evidence type="ECO:0000256" key="1">
    <source>
        <dbReference type="ARBA" id="ARBA00004196"/>
    </source>
</evidence>
<sequence>MKRLLLALLTAGTMIVSTAVQAQDHKTLGIVALLANDALNIAVIGGATDAAKAAGWDVKVTDTQASADQANAAMNNFAAQHVDAIFVLAFASSSIGSGLAAARDAHIPVGTWGGEIVPGIVATTSGRQVGDDSVKYLLEKTGEKANVLAMTFHPGKLCIDRGVAFDEGVKGKAGVKVDYSEVVAPGQVQFGNATAAAWLTAHPAGGDAPLAIWSCWDEPMQGAVAALRQAGRTDVTTVSINGSAQALQLVKEGDMTATVWQPAYQEGKEVFQAILDSMKAGESWQPKTIEIPGVVVTKDNVDKFMAEHPNGM</sequence>
<evidence type="ECO:0000313" key="8">
    <source>
        <dbReference type="Proteomes" id="UP000045285"/>
    </source>
</evidence>
<dbReference type="Pfam" id="PF13407">
    <property type="entry name" value="Peripla_BP_4"/>
    <property type="match status" value="1"/>
</dbReference>
<dbReference type="PANTHER" id="PTHR46847:SF3">
    <property type="entry name" value="GALACTOFURANOSE-BINDING PROTEIN YTFQ"/>
    <property type="match status" value="1"/>
</dbReference>
<dbReference type="STRING" id="69974.MPLDJ20_20474"/>
<proteinExistence type="inferred from homology"/>
<dbReference type="EMBL" id="CCMZ01000007">
    <property type="protein sequence ID" value="CDX13822.1"/>
    <property type="molecule type" value="Genomic_DNA"/>
</dbReference>
<name>A0A090GKX9_MESPL</name>
<dbReference type="Proteomes" id="UP000045285">
    <property type="component" value="Unassembled WGS sequence"/>
</dbReference>
<gene>
    <name evidence="6" type="ORF">MPL3356_150081</name>
    <name evidence="7" type="ORF">MPLDJ20_20474</name>
</gene>
<keyword evidence="7" id="KW-0762">Sugar transport</keyword>
<dbReference type="GO" id="GO:0030313">
    <property type="term" value="C:cell envelope"/>
    <property type="evidence" value="ECO:0007669"/>
    <property type="project" value="UniProtKB-SubCell"/>
</dbReference>
<dbReference type="Proteomes" id="UP000046373">
    <property type="component" value="Unassembled WGS sequence"/>
</dbReference>
<feature type="signal peptide" evidence="4">
    <location>
        <begin position="1"/>
        <end position="22"/>
    </location>
</feature>
<feature type="chain" id="PRO_5007381078" evidence="4">
    <location>
        <begin position="23"/>
        <end position="312"/>
    </location>
</feature>
<dbReference type="InterPro" id="IPR025997">
    <property type="entry name" value="SBP_2_dom"/>
</dbReference>
<keyword evidence="7" id="KW-0813">Transport</keyword>
<feature type="domain" description="Periplasmic binding protein" evidence="5">
    <location>
        <begin position="40"/>
        <end position="279"/>
    </location>
</feature>
<dbReference type="Gene3D" id="3.40.50.2300">
    <property type="match status" value="2"/>
</dbReference>
<dbReference type="CDD" id="cd01536">
    <property type="entry name" value="PBP1_ABC_sugar_binding-like"/>
    <property type="match status" value="1"/>
</dbReference>
<evidence type="ECO:0000313" key="9">
    <source>
        <dbReference type="Proteomes" id="UP000046373"/>
    </source>
</evidence>
<comment type="subcellular location">
    <subcellularLocation>
        <location evidence="1">Cell envelope</location>
    </subcellularLocation>
</comment>
<dbReference type="PANTHER" id="PTHR46847">
    <property type="entry name" value="D-ALLOSE-BINDING PERIPLASMIC PROTEIN-RELATED"/>
    <property type="match status" value="1"/>
</dbReference>
<reference evidence="7 9" key="1">
    <citation type="submission" date="2014-08" db="EMBL/GenBank/DDBJ databases">
        <authorList>
            <person name="Moulin Lionel"/>
        </authorList>
    </citation>
    <scope>NUCLEOTIDE SEQUENCE [LARGE SCALE GENOMIC DNA]</scope>
</reference>
<dbReference type="EMBL" id="CCNB01000012">
    <property type="protein sequence ID" value="CDX36212.1"/>
    <property type="molecule type" value="Genomic_DNA"/>
</dbReference>
<accession>A0A090GKX9</accession>
<evidence type="ECO:0000313" key="6">
    <source>
        <dbReference type="EMBL" id="CDX13822.1"/>
    </source>
</evidence>
<evidence type="ECO:0000259" key="5">
    <source>
        <dbReference type="Pfam" id="PF13407"/>
    </source>
</evidence>
<comment type="similarity">
    <text evidence="2">Belongs to the bacterial solute-binding protein 2 family.</text>
</comment>
<dbReference type="SUPFAM" id="SSF53822">
    <property type="entry name" value="Periplasmic binding protein-like I"/>
    <property type="match status" value="1"/>
</dbReference>
<keyword evidence="8" id="KW-1185">Reference proteome</keyword>
<protein>
    <submittedName>
        <fullName evidence="7">ABC-type sugar transport system periplasmic component</fullName>
    </submittedName>
</protein>
<organism evidence="7 9">
    <name type="scientific">Mesorhizobium plurifarium</name>
    <dbReference type="NCBI Taxonomy" id="69974"/>
    <lineage>
        <taxon>Bacteria</taxon>
        <taxon>Pseudomonadati</taxon>
        <taxon>Pseudomonadota</taxon>
        <taxon>Alphaproteobacteria</taxon>
        <taxon>Hyphomicrobiales</taxon>
        <taxon>Phyllobacteriaceae</taxon>
        <taxon>Mesorhizobium</taxon>
    </lineage>
</organism>
<evidence type="ECO:0000313" key="7">
    <source>
        <dbReference type="EMBL" id="CDX36212.1"/>
    </source>
</evidence>
<dbReference type="InterPro" id="IPR028082">
    <property type="entry name" value="Peripla_BP_I"/>
</dbReference>
<evidence type="ECO:0000256" key="2">
    <source>
        <dbReference type="ARBA" id="ARBA00007639"/>
    </source>
</evidence>
<dbReference type="AlphaFoldDB" id="A0A090GKX9"/>